<dbReference type="PROSITE" id="PS50025">
    <property type="entry name" value="LAM_G_DOMAIN"/>
    <property type="match status" value="1"/>
</dbReference>
<feature type="chain" id="PRO_5046722596" description="Laminin G domain-containing protein" evidence="2">
    <location>
        <begin position="23"/>
        <end position="211"/>
    </location>
</feature>
<dbReference type="CDD" id="cd00110">
    <property type="entry name" value="LamG"/>
    <property type="match status" value="1"/>
</dbReference>
<organism evidence="4 5">
    <name type="scientific">Mya arenaria</name>
    <name type="common">Soft-shell clam</name>
    <dbReference type="NCBI Taxonomy" id="6604"/>
    <lineage>
        <taxon>Eukaryota</taxon>
        <taxon>Metazoa</taxon>
        <taxon>Spiralia</taxon>
        <taxon>Lophotrochozoa</taxon>
        <taxon>Mollusca</taxon>
        <taxon>Bivalvia</taxon>
        <taxon>Autobranchia</taxon>
        <taxon>Heteroconchia</taxon>
        <taxon>Euheterodonta</taxon>
        <taxon>Imparidentia</taxon>
        <taxon>Neoheterodontei</taxon>
        <taxon>Myida</taxon>
        <taxon>Myoidea</taxon>
        <taxon>Myidae</taxon>
        <taxon>Mya</taxon>
    </lineage>
</organism>
<dbReference type="Gene3D" id="2.60.120.200">
    <property type="match status" value="1"/>
</dbReference>
<evidence type="ECO:0000313" key="4">
    <source>
        <dbReference type="EMBL" id="WAQ94170.1"/>
    </source>
</evidence>
<comment type="caution">
    <text evidence="1">Lacks conserved residue(s) required for the propagation of feature annotation.</text>
</comment>
<evidence type="ECO:0000256" key="2">
    <source>
        <dbReference type="SAM" id="SignalP"/>
    </source>
</evidence>
<dbReference type="EMBL" id="CP111012">
    <property type="protein sequence ID" value="WAQ94170.1"/>
    <property type="molecule type" value="Genomic_DNA"/>
</dbReference>
<dbReference type="SUPFAM" id="SSF49899">
    <property type="entry name" value="Concanavalin A-like lectins/glucanases"/>
    <property type="match status" value="1"/>
</dbReference>
<feature type="signal peptide" evidence="2">
    <location>
        <begin position="1"/>
        <end position="22"/>
    </location>
</feature>
<gene>
    <name evidence="4" type="ORF">MAR_006641</name>
</gene>
<evidence type="ECO:0000313" key="5">
    <source>
        <dbReference type="Proteomes" id="UP001164746"/>
    </source>
</evidence>
<sequence length="211" mass="23548">MKARIVYFVFFGLFTSATPALGGSCFRFPNDGGRVSFQVEGANIGSSAHFKFEFKTKQSDGILYYAEGPYHKERVYDYEEYSIGSTFGFHGHSPSDEKLNDGKWHKVEFFRNIRREVLSADGTRELTSRTGLVVDGLTVAVDDGERRGVDIRPPFILGDDPHLSDRSSNTIGQFRGNIKDFEEVISGASLTETLTNVTHCISTEFRPPDAV</sequence>
<proteinExistence type="predicted"/>
<evidence type="ECO:0000259" key="3">
    <source>
        <dbReference type="PROSITE" id="PS50025"/>
    </source>
</evidence>
<keyword evidence="2" id="KW-0732">Signal</keyword>
<feature type="domain" description="Laminin G" evidence="3">
    <location>
        <begin position="24"/>
        <end position="200"/>
    </location>
</feature>
<dbReference type="Pfam" id="PF02210">
    <property type="entry name" value="Laminin_G_2"/>
    <property type="match status" value="1"/>
</dbReference>
<accession>A0ABY7DBU8</accession>
<name>A0ABY7DBU8_MYAAR</name>
<dbReference type="InterPro" id="IPR013320">
    <property type="entry name" value="ConA-like_dom_sf"/>
</dbReference>
<evidence type="ECO:0000256" key="1">
    <source>
        <dbReference type="PROSITE-ProRule" id="PRU00122"/>
    </source>
</evidence>
<dbReference type="Proteomes" id="UP001164746">
    <property type="component" value="Chromosome 1"/>
</dbReference>
<dbReference type="PROSITE" id="PS51257">
    <property type="entry name" value="PROKAR_LIPOPROTEIN"/>
    <property type="match status" value="1"/>
</dbReference>
<reference evidence="4" key="1">
    <citation type="submission" date="2022-11" db="EMBL/GenBank/DDBJ databases">
        <title>Centuries of genome instability and evolution in soft-shell clam transmissible cancer (bioRxiv).</title>
        <authorList>
            <person name="Hart S.F.M."/>
            <person name="Yonemitsu M.A."/>
            <person name="Giersch R.M."/>
            <person name="Beal B.F."/>
            <person name="Arriagada G."/>
            <person name="Davis B.W."/>
            <person name="Ostrander E.A."/>
            <person name="Goff S.P."/>
            <person name="Metzger M.J."/>
        </authorList>
    </citation>
    <scope>NUCLEOTIDE SEQUENCE</scope>
    <source>
        <strain evidence="4">MELC-2E11</strain>
        <tissue evidence="4">Siphon/mantle</tissue>
    </source>
</reference>
<protein>
    <recommendedName>
        <fullName evidence="3">Laminin G domain-containing protein</fullName>
    </recommendedName>
</protein>
<dbReference type="InterPro" id="IPR001791">
    <property type="entry name" value="Laminin_G"/>
</dbReference>
<keyword evidence="5" id="KW-1185">Reference proteome</keyword>